<feature type="transmembrane region" description="Helical" evidence="8">
    <location>
        <begin position="202"/>
        <end position="222"/>
    </location>
</feature>
<evidence type="ECO:0000256" key="8">
    <source>
        <dbReference type="SAM" id="Phobius"/>
    </source>
</evidence>
<evidence type="ECO:0000313" key="10">
    <source>
        <dbReference type="EMBL" id="ACL26072.1"/>
    </source>
</evidence>
<dbReference type="PANTHER" id="PTHR33908:SF11">
    <property type="entry name" value="MEMBRANE PROTEIN"/>
    <property type="match status" value="1"/>
</dbReference>
<dbReference type="RefSeq" id="WP_015941919.1">
    <property type="nucleotide sequence ID" value="NC_011831.1"/>
</dbReference>
<dbReference type="GO" id="GO:0009103">
    <property type="term" value="P:lipopolysaccharide biosynthetic process"/>
    <property type="evidence" value="ECO:0007669"/>
    <property type="project" value="UniProtKB-ARBA"/>
</dbReference>
<keyword evidence="2" id="KW-1003">Cell membrane</keyword>
<feature type="transmembrane region" description="Helical" evidence="8">
    <location>
        <begin position="266"/>
        <end position="286"/>
    </location>
</feature>
<feature type="transmembrane region" description="Helical" evidence="8">
    <location>
        <begin position="351"/>
        <end position="370"/>
    </location>
</feature>
<feature type="transmembrane region" description="Helical" evidence="8">
    <location>
        <begin position="292"/>
        <end position="314"/>
    </location>
</feature>
<evidence type="ECO:0000256" key="3">
    <source>
        <dbReference type="ARBA" id="ARBA00022676"/>
    </source>
</evidence>
<evidence type="ECO:0000256" key="2">
    <source>
        <dbReference type="ARBA" id="ARBA00022475"/>
    </source>
</evidence>
<name>B8G7N7_CHLAD</name>
<gene>
    <name evidence="10" type="ordered locus">Cagg_3214</name>
</gene>
<dbReference type="AlphaFoldDB" id="B8G7N7"/>
<proteinExistence type="predicted"/>
<evidence type="ECO:0000259" key="9">
    <source>
        <dbReference type="Pfam" id="PF13231"/>
    </source>
</evidence>
<protein>
    <recommendedName>
        <fullName evidence="9">Glycosyltransferase RgtA/B/C/D-like domain-containing protein</fullName>
    </recommendedName>
</protein>
<dbReference type="Proteomes" id="UP000002508">
    <property type="component" value="Chromosome"/>
</dbReference>
<dbReference type="STRING" id="326427.Cagg_3214"/>
<evidence type="ECO:0000256" key="1">
    <source>
        <dbReference type="ARBA" id="ARBA00004651"/>
    </source>
</evidence>
<organism evidence="10 11">
    <name type="scientific">Chloroflexus aggregans (strain MD-66 / DSM 9485)</name>
    <dbReference type="NCBI Taxonomy" id="326427"/>
    <lineage>
        <taxon>Bacteria</taxon>
        <taxon>Bacillati</taxon>
        <taxon>Chloroflexota</taxon>
        <taxon>Chloroflexia</taxon>
        <taxon>Chloroflexales</taxon>
        <taxon>Chloroflexineae</taxon>
        <taxon>Chloroflexaceae</taxon>
        <taxon>Chloroflexus</taxon>
    </lineage>
</organism>
<evidence type="ECO:0000256" key="7">
    <source>
        <dbReference type="ARBA" id="ARBA00023136"/>
    </source>
</evidence>
<feature type="transmembrane region" description="Helical" evidence="8">
    <location>
        <begin position="80"/>
        <end position="101"/>
    </location>
</feature>
<accession>B8G7N7</accession>
<sequence length="654" mass="71387">MKQYRVDWVWLTPVLGVVFVVLYLTTLTGVHTYDALSYILDVDRKPWPELFHPHHLLYGPLGATIRAVAISLGWQGSAEWWLQATNALAGAVGVVAVFVLCRVVTGTTVPALAAALSVGWSYAYWYYAAEVEVYTLATVALIVALILLVQLVRTPRWQTACRLGLINGIAVLAHQTNVLLVVPVLLTIGLTVSDRRTRLRLAVAYLLPLVLLVGGAYLWVAFGVSGMRRWNDVWLWLTGYARTGFWGGAIDVSKLAGFARGWSETLAIHGGGWVGLIALAVLLIGWRGIVRLSFPLLVGVMSWLVVYGLFFLWWEPDNIEFWIASLPPLAVLLSAALAVDHPLDRLHTGGAGVIGLLIAVVLLSLNLPAIKERGDPTRDLQRRIAASLVDAGNPGDLLIVPDGVLELYLPHYWQRDTVYSLNQAMTAGGGDWSVACQLIRRRIDTALISGYAVFIADDARLPLPAPPGQPPTPAERFGLAAETVAACYTPFETMLRPLVLADDLPTYRMIPSATALAVGEGWDFRNGRWGWHATGVTTETITATGWQMTPAIDPALLSPPVSFTLDRVIALEVRIATTTTARDAQLFLLDPAGQTSEELSVRFTLDRGSEMATYRIDLTGLAERLDRVGGLRFDPVGIGDGGTLIVESIRLIWR</sequence>
<dbReference type="HOGENOM" id="CLU_413800_0_0_0"/>
<dbReference type="PANTHER" id="PTHR33908">
    <property type="entry name" value="MANNOSYLTRANSFERASE YKCB-RELATED"/>
    <property type="match status" value="1"/>
</dbReference>
<reference evidence="10" key="1">
    <citation type="submission" date="2008-12" db="EMBL/GenBank/DDBJ databases">
        <title>Complete sequence of Chloroflexus aggregans DSM 9485.</title>
        <authorList>
            <consortium name="US DOE Joint Genome Institute"/>
            <person name="Lucas S."/>
            <person name="Copeland A."/>
            <person name="Lapidus A."/>
            <person name="Glavina del Rio T."/>
            <person name="Dalin E."/>
            <person name="Tice H."/>
            <person name="Pitluck S."/>
            <person name="Foster B."/>
            <person name="Larimer F."/>
            <person name="Land M."/>
            <person name="Hauser L."/>
            <person name="Kyrpides N."/>
            <person name="Mikhailova N."/>
            <person name="Bryant D."/>
            <person name="Richardson P."/>
        </authorList>
    </citation>
    <scope>NUCLEOTIDE SEQUENCE</scope>
    <source>
        <strain evidence="10">DSM 9485</strain>
    </source>
</reference>
<keyword evidence="5 8" id="KW-0812">Transmembrane</keyword>
<feature type="transmembrane region" description="Helical" evidence="8">
    <location>
        <begin position="164"/>
        <end position="190"/>
    </location>
</feature>
<dbReference type="OrthoDB" id="136833at2"/>
<feature type="transmembrane region" description="Helical" evidence="8">
    <location>
        <begin position="321"/>
        <end position="339"/>
    </location>
</feature>
<evidence type="ECO:0000313" key="11">
    <source>
        <dbReference type="Proteomes" id="UP000002508"/>
    </source>
</evidence>
<keyword evidence="6 8" id="KW-1133">Transmembrane helix</keyword>
<dbReference type="Pfam" id="PF13231">
    <property type="entry name" value="PMT_2"/>
    <property type="match status" value="1"/>
</dbReference>
<keyword evidence="4" id="KW-0808">Transferase</keyword>
<evidence type="ECO:0000256" key="5">
    <source>
        <dbReference type="ARBA" id="ARBA00022692"/>
    </source>
</evidence>
<dbReference type="eggNOG" id="COG1807">
    <property type="taxonomic scope" value="Bacteria"/>
</dbReference>
<evidence type="ECO:0000256" key="4">
    <source>
        <dbReference type="ARBA" id="ARBA00022679"/>
    </source>
</evidence>
<feature type="transmembrane region" description="Helical" evidence="8">
    <location>
        <begin position="108"/>
        <end position="127"/>
    </location>
</feature>
<dbReference type="GO" id="GO:0005886">
    <property type="term" value="C:plasma membrane"/>
    <property type="evidence" value="ECO:0007669"/>
    <property type="project" value="UniProtKB-SubCell"/>
</dbReference>
<evidence type="ECO:0000256" key="6">
    <source>
        <dbReference type="ARBA" id="ARBA00022989"/>
    </source>
</evidence>
<keyword evidence="7 8" id="KW-0472">Membrane</keyword>
<feature type="transmembrane region" description="Helical" evidence="8">
    <location>
        <begin position="14"/>
        <end position="36"/>
    </location>
</feature>
<feature type="domain" description="Glycosyltransferase RgtA/B/C/D-like" evidence="9">
    <location>
        <begin position="69"/>
        <end position="213"/>
    </location>
</feature>
<keyword evidence="11" id="KW-1185">Reference proteome</keyword>
<comment type="subcellular location">
    <subcellularLocation>
        <location evidence="1">Cell membrane</location>
        <topology evidence="1">Multi-pass membrane protein</topology>
    </subcellularLocation>
</comment>
<dbReference type="InterPro" id="IPR038731">
    <property type="entry name" value="RgtA/B/C-like"/>
</dbReference>
<dbReference type="KEGG" id="cag:Cagg_3214"/>
<feature type="transmembrane region" description="Helical" evidence="8">
    <location>
        <begin position="133"/>
        <end position="152"/>
    </location>
</feature>
<keyword evidence="3" id="KW-0328">Glycosyltransferase</keyword>
<dbReference type="EMBL" id="CP001337">
    <property type="protein sequence ID" value="ACL26072.1"/>
    <property type="molecule type" value="Genomic_DNA"/>
</dbReference>
<dbReference type="InterPro" id="IPR050297">
    <property type="entry name" value="LipidA_mod_glycosyltrf_83"/>
</dbReference>
<dbReference type="GO" id="GO:0016763">
    <property type="term" value="F:pentosyltransferase activity"/>
    <property type="evidence" value="ECO:0007669"/>
    <property type="project" value="TreeGrafter"/>
</dbReference>